<evidence type="ECO:0000313" key="4">
    <source>
        <dbReference type="Proteomes" id="UP000265581"/>
    </source>
</evidence>
<keyword evidence="2" id="KW-0472">Membrane</keyword>
<dbReference type="OrthoDB" id="3747098at2"/>
<keyword evidence="2" id="KW-1133">Transmembrane helix</keyword>
<name>A0A371P3A3_9ACTN</name>
<keyword evidence="2" id="KW-0812">Transmembrane</keyword>
<keyword evidence="4" id="KW-1185">Reference proteome</keyword>
<feature type="transmembrane region" description="Helical" evidence="2">
    <location>
        <begin position="169"/>
        <end position="190"/>
    </location>
</feature>
<feature type="transmembrane region" description="Helical" evidence="2">
    <location>
        <begin position="227"/>
        <end position="249"/>
    </location>
</feature>
<evidence type="ECO:0000256" key="1">
    <source>
        <dbReference type="SAM" id="MobiDB-lite"/>
    </source>
</evidence>
<evidence type="ECO:0000256" key="2">
    <source>
        <dbReference type="SAM" id="Phobius"/>
    </source>
</evidence>
<feature type="transmembrane region" description="Helical" evidence="2">
    <location>
        <begin position="102"/>
        <end position="120"/>
    </location>
</feature>
<organism evidence="3 4">
    <name type="scientific">Aeromicrobium endophyticum</name>
    <dbReference type="NCBI Taxonomy" id="2292704"/>
    <lineage>
        <taxon>Bacteria</taxon>
        <taxon>Bacillati</taxon>
        <taxon>Actinomycetota</taxon>
        <taxon>Actinomycetes</taxon>
        <taxon>Propionibacteriales</taxon>
        <taxon>Nocardioidaceae</taxon>
        <taxon>Aeromicrobium</taxon>
    </lineage>
</organism>
<gene>
    <name evidence="3" type="ORF">DX116_11790</name>
</gene>
<feature type="region of interest" description="Disordered" evidence="1">
    <location>
        <begin position="308"/>
        <end position="346"/>
    </location>
</feature>
<accession>A0A371P3A3</accession>
<sequence length="346" mass="35364">MTIDLAGAGDTDGTTVLPGRRRGLPTIALVPLAGVTWWLTGFVWWIVELVGSNIMTVNGYPRAALPLLAASSTDALVVSCVVGGVAAGLVGLLGRGRRVPRLVAVVAGVALALALALVQSRSAFASGGADGQTTDPRVTGGLSVLVVVVTVAAALLGAASLAGRPGRGLALAAAAGAAPLWLFEVVSSLSQTTAFDGSIDGPARWSGAVVLAVGLATIGIRPVVRLALWPVAVLLAWVVAPTATASGYFATSLSRGPRSAALVQEYLSTAGQVWRQAVEPGQRPLAPWIAAIVVAGVLAWVLDRRRPRDEQVDRRDDEPRLHPGPPTLAVPTAEPARSDPSAAAWP</sequence>
<feature type="transmembrane region" description="Helical" evidence="2">
    <location>
        <begin position="27"/>
        <end position="47"/>
    </location>
</feature>
<dbReference type="RefSeq" id="WP_119704464.1">
    <property type="nucleotide sequence ID" value="NZ_JBHSOI010000002.1"/>
</dbReference>
<feature type="transmembrane region" description="Helical" evidence="2">
    <location>
        <begin position="67"/>
        <end position="90"/>
    </location>
</feature>
<reference evidence="3 4" key="1">
    <citation type="submission" date="2018-08" db="EMBL/GenBank/DDBJ databases">
        <title>Aeromicrobium sp. M2KJ-4, whole genome shotgun sequence.</title>
        <authorList>
            <person name="Tuo L."/>
        </authorList>
    </citation>
    <scope>NUCLEOTIDE SEQUENCE [LARGE SCALE GENOMIC DNA]</scope>
    <source>
        <strain evidence="3 4">M2KJ-4</strain>
    </source>
</reference>
<dbReference type="Proteomes" id="UP000265581">
    <property type="component" value="Unassembled WGS sequence"/>
</dbReference>
<protein>
    <submittedName>
        <fullName evidence="3">Uncharacterized protein</fullName>
    </submittedName>
</protein>
<dbReference type="AlphaFoldDB" id="A0A371P3A3"/>
<comment type="caution">
    <text evidence="3">The sequence shown here is derived from an EMBL/GenBank/DDBJ whole genome shotgun (WGS) entry which is preliminary data.</text>
</comment>
<feature type="transmembrane region" description="Helical" evidence="2">
    <location>
        <begin position="285"/>
        <end position="302"/>
    </location>
</feature>
<proteinExistence type="predicted"/>
<feature type="compositionally biased region" description="Basic and acidic residues" evidence="1">
    <location>
        <begin position="308"/>
        <end position="321"/>
    </location>
</feature>
<dbReference type="EMBL" id="QUBR01000002">
    <property type="protein sequence ID" value="REK69866.1"/>
    <property type="molecule type" value="Genomic_DNA"/>
</dbReference>
<feature type="transmembrane region" description="Helical" evidence="2">
    <location>
        <begin position="202"/>
        <end position="220"/>
    </location>
</feature>
<evidence type="ECO:0000313" key="3">
    <source>
        <dbReference type="EMBL" id="REK69866.1"/>
    </source>
</evidence>
<feature type="transmembrane region" description="Helical" evidence="2">
    <location>
        <begin position="140"/>
        <end position="162"/>
    </location>
</feature>